<comment type="catalytic activity">
    <reaction evidence="11">
        <text>D-threo-isocitrate + NADP(+) = 2-oxoglutarate + CO2 + NADPH</text>
        <dbReference type="Rhea" id="RHEA:19629"/>
        <dbReference type="ChEBI" id="CHEBI:15562"/>
        <dbReference type="ChEBI" id="CHEBI:16526"/>
        <dbReference type="ChEBI" id="CHEBI:16810"/>
        <dbReference type="ChEBI" id="CHEBI:57783"/>
        <dbReference type="ChEBI" id="CHEBI:58349"/>
        <dbReference type="EC" id="1.1.1.42"/>
    </reaction>
</comment>
<keyword evidence="7 14" id="KW-0460">Magnesium</keyword>
<dbReference type="Pfam" id="PF00180">
    <property type="entry name" value="Iso_dh"/>
    <property type="match status" value="1"/>
</dbReference>
<dbReference type="SMART" id="SM01329">
    <property type="entry name" value="Iso_dh"/>
    <property type="match status" value="1"/>
</dbReference>
<evidence type="ECO:0000256" key="8">
    <source>
        <dbReference type="ARBA" id="ARBA00022857"/>
    </source>
</evidence>
<dbReference type="Proteomes" id="UP000481037">
    <property type="component" value="Unassembled WGS sequence"/>
</dbReference>
<keyword evidence="8 13" id="KW-0521">NADP</keyword>
<evidence type="ECO:0000256" key="1">
    <source>
        <dbReference type="ARBA" id="ARBA00001936"/>
    </source>
</evidence>
<dbReference type="AlphaFoldDB" id="A0A6L5QP22"/>
<evidence type="ECO:0000313" key="20">
    <source>
        <dbReference type="Proteomes" id="UP000481037"/>
    </source>
</evidence>
<comment type="cofactor">
    <cofactor evidence="14">
        <name>Mg(2+)</name>
        <dbReference type="ChEBI" id="CHEBI:18420"/>
    </cofactor>
    <cofactor evidence="14">
        <name>Mn(2+)</name>
        <dbReference type="ChEBI" id="CHEBI:29035"/>
    </cofactor>
    <text evidence="14">Binds 1 Mg(2+) or Mn(2+) ion per subunit.</text>
</comment>
<proteinExistence type="inferred from homology"/>
<keyword evidence="9" id="KW-0560">Oxidoreductase</keyword>
<dbReference type="InterPro" id="IPR004439">
    <property type="entry name" value="Isocitrate_DH_NADP_dimer_prok"/>
</dbReference>
<dbReference type="GO" id="GO:0006099">
    <property type="term" value="P:tricarboxylic acid cycle"/>
    <property type="evidence" value="ECO:0007669"/>
    <property type="project" value="UniProtKB-UniRule"/>
</dbReference>
<name>A0A6L5QP22_9BURK</name>
<evidence type="ECO:0000256" key="16">
    <source>
        <dbReference type="PIRSR" id="PIRSR604439-5"/>
    </source>
</evidence>
<dbReference type="GO" id="GO:0004450">
    <property type="term" value="F:isocitrate dehydrogenase (NADP+) activity"/>
    <property type="evidence" value="ECO:0007669"/>
    <property type="project" value="UniProtKB-UniRule"/>
</dbReference>
<accession>A0A6L5QP22</accession>
<dbReference type="NCBIfam" id="NF005425">
    <property type="entry name" value="PRK07006.1"/>
    <property type="match status" value="1"/>
</dbReference>
<dbReference type="EC" id="1.1.1.42" evidence="17"/>
<dbReference type="InterPro" id="IPR019818">
    <property type="entry name" value="IsoCit/isopropylmalate_DH_CS"/>
</dbReference>
<dbReference type="RefSeq" id="WP_154369082.1">
    <property type="nucleotide sequence ID" value="NZ_WKJM01000027.1"/>
</dbReference>
<feature type="modified residue" description="N6-succinyllysine" evidence="16">
    <location>
        <position position="101"/>
    </location>
</feature>
<evidence type="ECO:0000256" key="14">
    <source>
        <dbReference type="PIRSR" id="PIRSR604439-3"/>
    </source>
</evidence>
<evidence type="ECO:0000313" key="19">
    <source>
        <dbReference type="EMBL" id="MRX11002.1"/>
    </source>
</evidence>
<feature type="binding site" evidence="13">
    <location>
        <position position="392"/>
    </location>
    <ligand>
        <name>NADP(+)</name>
        <dbReference type="ChEBI" id="CHEBI:58349"/>
    </ligand>
</feature>
<evidence type="ECO:0000256" key="7">
    <source>
        <dbReference type="ARBA" id="ARBA00022842"/>
    </source>
</evidence>
<evidence type="ECO:0000256" key="6">
    <source>
        <dbReference type="ARBA" id="ARBA00022723"/>
    </source>
</evidence>
<evidence type="ECO:0000256" key="5">
    <source>
        <dbReference type="ARBA" id="ARBA00022532"/>
    </source>
</evidence>
<evidence type="ECO:0000256" key="15">
    <source>
        <dbReference type="PIRSR" id="PIRSR604439-4"/>
    </source>
</evidence>
<feature type="binding site" evidence="12">
    <location>
        <position position="130"/>
    </location>
    <ligand>
        <name>D-threo-isocitrate</name>
        <dbReference type="ChEBI" id="CHEBI:15562"/>
    </ligand>
</feature>
<evidence type="ECO:0000256" key="2">
    <source>
        <dbReference type="ARBA" id="ARBA00007769"/>
    </source>
</evidence>
<dbReference type="SUPFAM" id="SSF53659">
    <property type="entry name" value="Isocitrate/Isopropylmalate dehydrogenase-like"/>
    <property type="match status" value="1"/>
</dbReference>
<evidence type="ECO:0000256" key="10">
    <source>
        <dbReference type="ARBA" id="ARBA00023211"/>
    </source>
</evidence>
<feature type="binding site" evidence="13">
    <location>
        <position position="353"/>
    </location>
    <ligand>
        <name>NADP(+)</name>
        <dbReference type="ChEBI" id="CHEBI:58349"/>
    </ligand>
</feature>
<dbReference type="PANTHER" id="PTHR43504:SF1">
    <property type="entry name" value="ISOCITRATE DEHYDROGENASE [NADP]"/>
    <property type="match status" value="1"/>
</dbReference>
<evidence type="ECO:0000256" key="4">
    <source>
        <dbReference type="ARBA" id="ARBA00022435"/>
    </source>
</evidence>
<keyword evidence="6 17" id="KW-0479">Metal-binding</keyword>
<feature type="binding site" evidence="13">
    <location>
        <position position="105"/>
    </location>
    <ligand>
        <name>NADP(+)</name>
        <dbReference type="ChEBI" id="CHEBI:58349"/>
    </ligand>
</feature>
<feature type="binding site" evidence="12">
    <location>
        <position position="120"/>
    </location>
    <ligand>
        <name>D-threo-isocitrate</name>
        <dbReference type="ChEBI" id="CHEBI:15562"/>
    </ligand>
</feature>
<feature type="binding site" evidence="12">
    <location>
        <position position="114"/>
    </location>
    <ligand>
        <name>D-threo-isocitrate</name>
        <dbReference type="ChEBI" id="CHEBI:15562"/>
    </ligand>
</feature>
<feature type="binding site" evidence="12">
    <location>
        <position position="116"/>
    </location>
    <ligand>
        <name>D-threo-isocitrate</name>
        <dbReference type="ChEBI" id="CHEBI:15562"/>
    </ligand>
</feature>
<dbReference type="GO" id="GO:0006097">
    <property type="term" value="P:glyoxylate cycle"/>
    <property type="evidence" value="ECO:0007669"/>
    <property type="project" value="UniProtKB-KW"/>
</dbReference>
<feature type="domain" description="Isopropylmalate dehydrogenase-like" evidence="18">
    <location>
        <begin position="29"/>
        <end position="413"/>
    </location>
</feature>
<reference evidence="19 20" key="1">
    <citation type="submission" date="2019-11" db="EMBL/GenBank/DDBJ databases">
        <title>Novel species isolated from a subtropical stream in China.</title>
        <authorList>
            <person name="Lu H."/>
        </authorList>
    </citation>
    <scope>NUCLEOTIDE SEQUENCE [LARGE SCALE GENOMIC DNA]</scope>
    <source>
        <strain evidence="19 20">FT25W</strain>
    </source>
</reference>
<evidence type="ECO:0000256" key="12">
    <source>
        <dbReference type="PIRSR" id="PIRSR604439-1"/>
    </source>
</evidence>
<evidence type="ECO:0000256" key="3">
    <source>
        <dbReference type="ARBA" id="ARBA00011738"/>
    </source>
</evidence>
<evidence type="ECO:0000256" key="11">
    <source>
        <dbReference type="ARBA" id="ARBA00023554"/>
    </source>
</evidence>
<feature type="binding site" evidence="12">
    <location>
        <position position="154"/>
    </location>
    <ligand>
        <name>D-threo-isocitrate</name>
        <dbReference type="ChEBI" id="CHEBI:15562"/>
    </ligand>
</feature>
<dbReference type="EMBL" id="WKJM01000027">
    <property type="protein sequence ID" value="MRX11002.1"/>
    <property type="molecule type" value="Genomic_DNA"/>
</dbReference>
<dbReference type="PROSITE" id="PS00470">
    <property type="entry name" value="IDH_IMDH"/>
    <property type="match status" value="1"/>
</dbReference>
<dbReference type="NCBIfam" id="TIGR00183">
    <property type="entry name" value="prok_nadp_idh"/>
    <property type="match status" value="1"/>
</dbReference>
<feature type="modified residue" description="Phosphoserine" evidence="16">
    <location>
        <position position="114"/>
    </location>
</feature>
<feature type="site" description="Critical for catalysis" evidence="15">
    <location>
        <position position="231"/>
    </location>
</feature>
<feature type="modified residue" description="N6-acetyllysine" evidence="16">
    <location>
        <position position="143"/>
    </location>
</feature>
<dbReference type="GO" id="GO:0051287">
    <property type="term" value="F:NAD binding"/>
    <property type="evidence" value="ECO:0007669"/>
    <property type="project" value="InterPro"/>
</dbReference>
<evidence type="ECO:0000256" key="9">
    <source>
        <dbReference type="ARBA" id="ARBA00023002"/>
    </source>
</evidence>
<feature type="binding site" evidence="13">
    <location>
        <begin position="340"/>
        <end position="346"/>
    </location>
    <ligand>
        <name>NADP(+)</name>
        <dbReference type="ChEBI" id="CHEBI:58349"/>
    </ligand>
</feature>
<comment type="subunit">
    <text evidence="3">Homodimer.</text>
</comment>
<feature type="binding site" evidence="14">
    <location>
        <position position="308"/>
    </location>
    <ligand>
        <name>Mg(2+)</name>
        <dbReference type="ChEBI" id="CHEBI:18420"/>
    </ligand>
</feature>
<dbReference type="GO" id="GO:0000287">
    <property type="term" value="F:magnesium ion binding"/>
    <property type="evidence" value="ECO:0007669"/>
    <property type="project" value="InterPro"/>
</dbReference>
<evidence type="ECO:0000256" key="13">
    <source>
        <dbReference type="PIRSR" id="PIRSR604439-2"/>
    </source>
</evidence>
<protein>
    <recommendedName>
        <fullName evidence="17">Isocitrate dehydrogenase [NADP]</fullName>
        <ecNumber evidence="17">1.1.1.42</ecNumber>
    </recommendedName>
</protein>
<keyword evidence="20" id="KW-1185">Reference proteome</keyword>
<dbReference type="Gene3D" id="3.40.718.10">
    <property type="entry name" value="Isopropylmalate Dehydrogenase"/>
    <property type="match status" value="1"/>
</dbReference>
<keyword evidence="4 17" id="KW-0329">Glyoxylate bypass</keyword>
<gene>
    <name evidence="19" type="ORF">GJ697_24570</name>
</gene>
<comment type="similarity">
    <text evidence="2">Belongs to the isocitrate and isopropylmalate dehydrogenases family.</text>
</comment>
<comment type="cofactor">
    <cofactor evidence="1">
        <name>Mn(2+)</name>
        <dbReference type="ChEBI" id="CHEBI:29035"/>
    </cofactor>
</comment>
<evidence type="ECO:0000259" key="18">
    <source>
        <dbReference type="SMART" id="SM01329"/>
    </source>
</evidence>
<evidence type="ECO:0000256" key="17">
    <source>
        <dbReference type="RuleBase" id="RU004446"/>
    </source>
</evidence>
<keyword evidence="10 14" id="KW-0464">Manganese</keyword>
<dbReference type="PANTHER" id="PTHR43504">
    <property type="entry name" value="ISOCITRATE DEHYDROGENASE [NADP]"/>
    <property type="match status" value="1"/>
</dbReference>
<dbReference type="InterPro" id="IPR024084">
    <property type="entry name" value="IsoPropMal-DH-like_dom"/>
</dbReference>
<feature type="binding site" evidence="13">
    <location>
        <position position="396"/>
    </location>
    <ligand>
        <name>NADP(+)</name>
        <dbReference type="ChEBI" id="CHEBI:58349"/>
    </ligand>
</feature>
<comment type="caution">
    <text evidence="19">The sequence shown here is derived from an EMBL/GenBank/DDBJ whole genome shotgun (WGS) entry which is preliminary data.</text>
</comment>
<feature type="site" description="Critical for catalysis" evidence="15">
    <location>
        <position position="161"/>
    </location>
</feature>
<keyword evidence="5 17" id="KW-0816">Tricarboxylic acid cycle</keyword>
<organism evidence="19 20">
    <name type="scientific">Duganella alba</name>
    <dbReference type="NCBI Taxonomy" id="2666081"/>
    <lineage>
        <taxon>Bacteria</taxon>
        <taxon>Pseudomonadati</taxon>
        <taxon>Pseudomonadota</taxon>
        <taxon>Betaproteobacteria</taxon>
        <taxon>Burkholderiales</taxon>
        <taxon>Oxalobacteraceae</taxon>
        <taxon>Telluria group</taxon>
        <taxon>Duganella</taxon>
    </lineage>
</organism>
<sequence>MYQHIQVPADGQKITVNADFSLNVPDNPIIPYIVGDGTGRDITPVMLKVVDAAVAKSYGGARQIKWMEIYGGEKATQVYGPDVWLPEETLTAVREYLVSIKGPLTTPVGGGIRSLNVALRQQLDLYVCLRPVRYFPGVPSPLKEPEKTNMVIFRENSEDIYAGIEFAQGTEGAKRLIDFLVKEMGVNKIRFPETSGLGIKPVSVEGTERLMRKAIQYAIDNDKPSVTIVHKGNIMKYTEGGFRDWAYALAQKEFGAELIDGGPWCKFKNPKTGRDITIKDSIADAFLQQILLRPVEYSVIATLNLNGDYVSDALAAQVGGIGIAPGGNMSDSVAMFEATHGTAPKYAGKDYVNPGSLILSAEMMLRHMGWTEAADLILKAMGQAIASKHVTYDFARQMESAVQVSCSGFGEVMIEQM</sequence>